<comment type="caution">
    <text evidence="1">The sequence shown here is derived from an EMBL/GenBank/DDBJ whole genome shotgun (WGS) entry which is preliminary data.</text>
</comment>
<evidence type="ECO:0000313" key="1">
    <source>
        <dbReference type="EMBL" id="KAL2808695.1"/>
    </source>
</evidence>
<dbReference type="Proteomes" id="UP001610334">
    <property type="component" value="Unassembled WGS sequence"/>
</dbReference>
<gene>
    <name evidence="1" type="ORF">BJX63DRAFT_408618</name>
</gene>
<dbReference type="EMBL" id="JBFXLT010000106">
    <property type="protein sequence ID" value="KAL2808695.1"/>
    <property type="molecule type" value="Genomic_DNA"/>
</dbReference>
<sequence>MPSCNRRSAPCYIVMICAGYSIKMAIGAGASRNLIHELLRLPGFASRTLRSGFSPSTRALFYLVYFGMA</sequence>
<accession>A0ABR4H046</accession>
<evidence type="ECO:0000313" key="2">
    <source>
        <dbReference type="Proteomes" id="UP001610334"/>
    </source>
</evidence>
<reference evidence="1 2" key="1">
    <citation type="submission" date="2024-07" db="EMBL/GenBank/DDBJ databases">
        <title>Section-level genome sequencing and comparative genomics of Aspergillus sections Usti and Cavernicolus.</title>
        <authorList>
            <consortium name="Lawrence Berkeley National Laboratory"/>
            <person name="Nybo J.L."/>
            <person name="Vesth T.C."/>
            <person name="Theobald S."/>
            <person name="Frisvad J.C."/>
            <person name="Larsen T.O."/>
            <person name="Kjaerboelling I."/>
            <person name="Rothschild-Mancinelli K."/>
            <person name="Lyhne E.K."/>
            <person name="Kogle M.E."/>
            <person name="Barry K."/>
            <person name="Clum A."/>
            <person name="Na H."/>
            <person name="Ledsgaard L."/>
            <person name="Lin J."/>
            <person name="Lipzen A."/>
            <person name="Kuo A."/>
            <person name="Riley R."/>
            <person name="Mondo S."/>
            <person name="Labutti K."/>
            <person name="Haridas S."/>
            <person name="Pangalinan J."/>
            <person name="Salamov A.A."/>
            <person name="Simmons B.A."/>
            <person name="Magnuson J.K."/>
            <person name="Chen J."/>
            <person name="Drula E."/>
            <person name="Henrissat B."/>
            <person name="Wiebenga A."/>
            <person name="Lubbers R.J."/>
            <person name="Gomes A.C."/>
            <person name="Makela M.R."/>
            <person name="Stajich J."/>
            <person name="Grigoriev I.V."/>
            <person name="Mortensen U.H."/>
            <person name="De Vries R.P."/>
            <person name="Baker S.E."/>
            <person name="Andersen M.R."/>
        </authorList>
    </citation>
    <scope>NUCLEOTIDE SEQUENCE [LARGE SCALE GENOMIC DNA]</scope>
    <source>
        <strain evidence="1 2">CBS 588.65</strain>
    </source>
</reference>
<keyword evidence="2" id="KW-1185">Reference proteome</keyword>
<proteinExistence type="predicted"/>
<name>A0ABR4H046_9EURO</name>
<protein>
    <submittedName>
        <fullName evidence="1">Uncharacterized protein</fullName>
    </submittedName>
</protein>
<organism evidence="1 2">
    <name type="scientific">Aspergillus granulosus</name>
    <dbReference type="NCBI Taxonomy" id="176169"/>
    <lineage>
        <taxon>Eukaryota</taxon>
        <taxon>Fungi</taxon>
        <taxon>Dikarya</taxon>
        <taxon>Ascomycota</taxon>
        <taxon>Pezizomycotina</taxon>
        <taxon>Eurotiomycetes</taxon>
        <taxon>Eurotiomycetidae</taxon>
        <taxon>Eurotiales</taxon>
        <taxon>Aspergillaceae</taxon>
        <taxon>Aspergillus</taxon>
        <taxon>Aspergillus subgen. Nidulantes</taxon>
    </lineage>
</organism>